<evidence type="ECO:0000259" key="5">
    <source>
        <dbReference type="PROSITE" id="PS50003"/>
    </source>
</evidence>
<dbReference type="InterPro" id="IPR001849">
    <property type="entry name" value="PH_domain"/>
</dbReference>
<dbReference type="SMART" id="SM00233">
    <property type="entry name" value="PH"/>
    <property type="match status" value="1"/>
</dbReference>
<dbReference type="PANTHER" id="PTHR21538:SF21">
    <property type="entry name" value="RHOTEKIN-2"/>
    <property type="match status" value="1"/>
</dbReference>
<evidence type="ECO:0000313" key="7">
    <source>
        <dbReference type="Proteomes" id="UP000694543"/>
    </source>
</evidence>
<keyword evidence="1" id="KW-0175">Coiled coil</keyword>
<feature type="region of interest" description="Disordered" evidence="4">
    <location>
        <begin position="710"/>
        <end position="755"/>
    </location>
</feature>
<proteinExistence type="predicted"/>
<evidence type="ECO:0000313" key="6">
    <source>
        <dbReference type="Ensembl" id="ENSCPIP00010002861.1"/>
    </source>
</evidence>
<dbReference type="Pfam" id="PF00169">
    <property type="entry name" value="PH"/>
    <property type="match status" value="1"/>
</dbReference>
<feature type="region of interest" description="Disordered" evidence="4">
    <location>
        <begin position="37"/>
        <end position="71"/>
    </location>
</feature>
<feature type="compositionally biased region" description="Basic and acidic residues" evidence="4">
    <location>
        <begin position="740"/>
        <end position="749"/>
    </location>
</feature>
<dbReference type="CDD" id="cd13249">
    <property type="entry name" value="PH_rhotekin2"/>
    <property type="match status" value="1"/>
</dbReference>
<name>A0A8C3PVZ3_CHRPC</name>
<dbReference type="AlphaFoldDB" id="A0A8C3PVZ3"/>
<dbReference type="GO" id="GO:0008284">
    <property type="term" value="P:positive regulation of cell population proliferation"/>
    <property type="evidence" value="ECO:0007669"/>
    <property type="project" value="TreeGrafter"/>
</dbReference>
<evidence type="ECO:0000256" key="2">
    <source>
        <dbReference type="ARBA" id="ARBA00073776"/>
    </source>
</evidence>
<dbReference type="PROSITE" id="PS50003">
    <property type="entry name" value="PH_DOMAIN"/>
    <property type="match status" value="1"/>
</dbReference>
<accession>A0A8C3PVZ3</accession>
<dbReference type="Proteomes" id="UP000694543">
    <property type="component" value="Unplaced"/>
</dbReference>
<dbReference type="SUPFAM" id="SSF50729">
    <property type="entry name" value="PH domain-like"/>
    <property type="match status" value="1"/>
</dbReference>
<evidence type="ECO:0000256" key="4">
    <source>
        <dbReference type="SAM" id="MobiDB-lite"/>
    </source>
</evidence>
<dbReference type="Pfam" id="PF08174">
    <property type="entry name" value="Anillin"/>
    <property type="match status" value="1"/>
</dbReference>
<reference evidence="6" key="2">
    <citation type="submission" date="2025-09" db="UniProtKB">
        <authorList>
            <consortium name="Ensembl"/>
        </authorList>
    </citation>
    <scope>IDENTIFICATION</scope>
</reference>
<keyword evidence="7" id="KW-1185">Reference proteome</keyword>
<feature type="region of interest" description="Disordered" evidence="4">
    <location>
        <begin position="633"/>
        <end position="661"/>
    </location>
</feature>
<dbReference type="InterPro" id="IPR051364">
    <property type="entry name" value="Cytokinesis/Rho-signaling"/>
</dbReference>
<dbReference type="InterPro" id="IPR012966">
    <property type="entry name" value="AHD"/>
</dbReference>
<dbReference type="FunFam" id="2.30.29.30:FF:000274">
    <property type="entry name" value="Rhotekin 2"/>
    <property type="match status" value="1"/>
</dbReference>
<sequence length="755" mass="84677">MDWRRQRKSDCALTIARVLQPHHSRVASQALANINVSGRASQARKPPAPAAPTCPTGTGTVLKPPPPPAAARQALLQPARDRTFPRCSAGRPGPLTGLPTYSSLRCSSSSDSVSRCFKAAIISTATSTCRLRARSRRCTSCFFWESCTKAARTSSSSAVFWASSLEHSIQEKMNFEIRIREGIRKLLTVSTQKDQLLQAVKNLMVCNARIHAYRTELQNQMEEPISCRTGRLSDSGTKDRKACRAKVALSDIRIPLMWKGSDHFNNKEKSQRYAVFCLFRMGAEVFDTEVAIVDKAITDICFENVTIFDEAGPDFQVKVEVYSCCPEESLYVANTPKKLVKKLKTSLSKATGKKLKATLEEDDTDSILLSDPVIHGAKYSLLAYTTLGLESAKDSFRTHNLTITGNEESSFWLPLYGNMCCRLVAQPSCMARDMMKGFLNQQQMIGNLTSWRRLYCVLRGGKLSCYYSPEEIEAKVEPALTVSINKETRIRSVDKDSKRRTNSFSVINPVPGEAATQLFATDSREELQKWMEAFWQHFYDLSQWKHCCEELMKIEIMSPRKPPLFLTKEATSVYHDMSIDSPVKHEGLADIIQRKIEASDGEFLLCQQKEPASSLWASLFDGSHEMVVQKNMHTASPNDGRGKKRRAPPPPSDKPAYNAKAHWNTEEWDKENWERPGGTSCNSLDSALSMETQQLQTPAAAPRRICPCRKNSLADHRNPISLVTKTEAETKPVPTPRQKHITEVLDPRSRLQPQT</sequence>
<dbReference type="PANTHER" id="PTHR21538">
    <property type="entry name" value="ANILLIN/RHOTEKIN RTKN"/>
    <property type="match status" value="1"/>
</dbReference>
<evidence type="ECO:0000256" key="1">
    <source>
        <dbReference type="ARBA" id="ARBA00023054"/>
    </source>
</evidence>
<evidence type="ECO:0000256" key="3">
    <source>
        <dbReference type="ARBA" id="ARBA00080445"/>
    </source>
</evidence>
<dbReference type="InterPro" id="IPR011993">
    <property type="entry name" value="PH-like_dom_sf"/>
</dbReference>
<reference evidence="6" key="1">
    <citation type="submission" date="2025-08" db="UniProtKB">
        <authorList>
            <consortium name="Ensembl"/>
        </authorList>
    </citation>
    <scope>IDENTIFICATION</scope>
</reference>
<feature type="domain" description="PH" evidence="5">
    <location>
        <begin position="432"/>
        <end position="539"/>
    </location>
</feature>
<dbReference type="Gene3D" id="2.30.29.30">
    <property type="entry name" value="Pleckstrin-homology domain (PH domain)/Phosphotyrosine-binding domain (PTB)"/>
    <property type="match status" value="1"/>
</dbReference>
<organism evidence="6 7">
    <name type="scientific">Chrysolophus pictus</name>
    <name type="common">Golden pheasant</name>
    <name type="synonym">Phasianus pictus</name>
    <dbReference type="NCBI Taxonomy" id="9089"/>
    <lineage>
        <taxon>Eukaryota</taxon>
        <taxon>Metazoa</taxon>
        <taxon>Chordata</taxon>
        <taxon>Craniata</taxon>
        <taxon>Vertebrata</taxon>
        <taxon>Euteleostomi</taxon>
        <taxon>Archelosauria</taxon>
        <taxon>Archosauria</taxon>
        <taxon>Dinosauria</taxon>
        <taxon>Saurischia</taxon>
        <taxon>Theropoda</taxon>
        <taxon>Coelurosauria</taxon>
        <taxon>Aves</taxon>
        <taxon>Neognathae</taxon>
        <taxon>Galloanserae</taxon>
        <taxon>Galliformes</taxon>
        <taxon>Phasianidae</taxon>
        <taxon>Phasianinae</taxon>
        <taxon>Chrysolophus</taxon>
    </lineage>
</organism>
<dbReference type="GO" id="GO:0030097">
    <property type="term" value="P:hemopoiesis"/>
    <property type="evidence" value="ECO:0007669"/>
    <property type="project" value="TreeGrafter"/>
</dbReference>
<protein>
    <recommendedName>
        <fullName evidence="2">Rhotekin-2</fullName>
    </recommendedName>
    <alternativeName>
        <fullName evidence="3">Pleckstrin homology domain-containing family K member 1</fullName>
    </alternativeName>
</protein>
<dbReference type="Ensembl" id="ENSCPIT00010003373.1">
    <property type="protein sequence ID" value="ENSCPIP00010002861.1"/>
    <property type="gene ID" value="ENSCPIG00010002206.1"/>
</dbReference>